<gene>
    <name evidence="2" type="ORF">FSP39_006850</name>
</gene>
<reference evidence="2" key="1">
    <citation type="submission" date="2019-08" db="EMBL/GenBank/DDBJ databases">
        <title>The improved chromosome-level genome for the pearl oyster Pinctada fucata martensii using PacBio sequencing and Hi-C.</title>
        <authorList>
            <person name="Zheng Z."/>
        </authorList>
    </citation>
    <scope>NUCLEOTIDE SEQUENCE</scope>
    <source>
        <strain evidence="2">ZZ-2019</strain>
        <tissue evidence="2">Adductor muscle</tissue>
    </source>
</reference>
<name>A0AA88XVC6_PINIB</name>
<dbReference type="EMBL" id="VSWD01000009">
    <property type="protein sequence ID" value="KAK3092749.1"/>
    <property type="molecule type" value="Genomic_DNA"/>
</dbReference>
<dbReference type="Proteomes" id="UP001186944">
    <property type="component" value="Unassembled WGS sequence"/>
</dbReference>
<evidence type="ECO:0000313" key="2">
    <source>
        <dbReference type="EMBL" id="KAK3092749.1"/>
    </source>
</evidence>
<evidence type="ECO:0000313" key="3">
    <source>
        <dbReference type="Proteomes" id="UP001186944"/>
    </source>
</evidence>
<protein>
    <submittedName>
        <fullName evidence="2">Uncharacterized protein</fullName>
    </submittedName>
</protein>
<accession>A0AA88XVC6</accession>
<sequence length="704" mass="79784">MPDFHKILEREGDGDLFSVKGCVYFQSICDDKDAIEQLNIDIEGMKAEYDVEYVKSATDWVNLRDATNNNGYVEYYIDQALEAIQTLDEYQRLLTDKLELMVPNLFARYEASQNLSSEEYLDVLVGQVEINLKSIKEMVDKLAKSEMIGLMVQLLVERTLNSFTSSYKKAYNELRLYDKVDGSKKALLTSTFEADAADARILLDKNHPDYEKALKRHGLDSNKITRLDKFKMAPKVLSQMFSNSQKYAAKKWASLKEWGQIKSCSGFTAKVLKSLETPRKKMNAAKNFIFDSNSRKYTVKNFRMDWSAKIMTSLGAAVDIITQAVSVVEWSKVRDEMREARESYEDYKSALQAEIINVKEEQKNQSIEWGNIVETFKELTSAFDGLIQNASSYADFADVLGLPRLPVDSTNPMFDIDVDALDQTNVIPAQQAYIDFLKDNNNDLTVVNDEMEARDTLYSDVFEKTDQDEAVEDIHSGLRNIYKYSPSTTIRTFGTALAKKDIVCTCAVLRVDLDVYDHYSLVPFRPDCDVDDTTFIDMENEANADRNRVIMDEIVYAEVDGGSSASLSELLKTVQTAYSVSGDEELKAFGATLREQDIACSIATQFLDMEMYDYIDLAAFRPDCNTVTEQDFSEMQNEAENLRELDEKMENSMDICDSFSFCPCVSQLASQYSVTEGEVKASIKRVRPSLTEYCSTTGCSCVSL</sequence>
<comment type="caution">
    <text evidence="2">The sequence shown here is derived from an EMBL/GenBank/DDBJ whole genome shotgun (WGS) entry which is preliminary data.</text>
</comment>
<feature type="coiled-coil region" evidence="1">
    <location>
        <begin position="625"/>
        <end position="655"/>
    </location>
</feature>
<organism evidence="2 3">
    <name type="scientific">Pinctada imbricata</name>
    <name type="common">Atlantic pearl-oyster</name>
    <name type="synonym">Pinctada martensii</name>
    <dbReference type="NCBI Taxonomy" id="66713"/>
    <lineage>
        <taxon>Eukaryota</taxon>
        <taxon>Metazoa</taxon>
        <taxon>Spiralia</taxon>
        <taxon>Lophotrochozoa</taxon>
        <taxon>Mollusca</taxon>
        <taxon>Bivalvia</taxon>
        <taxon>Autobranchia</taxon>
        <taxon>Pteriomorphia</taxon>
        <taxon>Pterioida</taxon>
        <taxon>Pterioidea</taxon>
        <taxon>Pteriidae</taxon>
        <taxon>Pinctada</taxon>
    </lineage>
</organism>
<evidence type="ECO:0000256" key="1">
    <source>
        <dbReference type="SAM" id="Coils"/>
    </source>
</evidence>
<keyword evidence="1" id="KW-0175">Coiled coil</keyword>
<feature type="coiled-coil region" evidence="1">
    <location>
        <begin position="334"/>
        <end position="361"/>
    </location>
</feature>
<proteinExistence type="predicted"/>
<dbReference type="AlphaFoldDB" id="A0AA88XVC6"/>
<keyword evidence="3" id="KW-1185">Reference proteome</keyword>